<dbReference type="Ensembl" id="ENSMMNT00015024103.1">
    <property type="protein sequence ID" value="ENSMMNP00015021929.1"/>
    <property type="gene ID" value="ENSMMNG00015016159.1"/>
</dbReference>
<protein>
    <submittedName>
        <fullName evidence="2">Uncharacterized protein</fullName>
    </submittedName>
</protein>
<evidence type="ECO:0000256" key="1">
    <source>
        <dbReference type="SAM" id="SignalP"/>
    </source>
</evidence>
<dbReference type="PANTHER" id="PTHR12840:SF1">
    <property type="entry name" value="NADH DEHYDROGENASE [UBIQUINONE] 1 BETA SUBCOMPLEX SUBUNIT 8, MITOCHONDRIAL"/>
    <property type="match status" value="1"/>
</dbReference>
<dbReference type="GeneTree" id="ENSGT00940000172076"/>
<feature type="signal peptide" evidence="1">
    <location>
        <begin position="1"/>
        <end position="30"/>
    </location>
</feature>
<keyword evidence="3" id="KW-1185">Reference proteome</keyword>
<keyword evidence="1" id="KW-0732">Signal</keyword>
<dbReference type="AlphaFoldDB" id="A0A8C6BUR6"/>
<dbReference type="GO" id="GO:0005739">
    <property type="term" value="C:mitochondrion"/>
    <property type="evidence" value="ECO:0007669"/>
    <property type="project" value="InterPro"/>
</dbReference>
<reference evidence="2" key="2">
    <citation type="submission" date="2025-09" db="UniProtKB">
        <authorList>
            <consortium name="Ensembl"/>
        </authorList>
    </citation>
    <scope>IDENTIFICATION</scope>
</reference>
<dbReference type="PANTHER" id="PTHR12840">
    <property type="entry name" value="NADH-UBIQUINONE OXIDOREDUCTASE ASHI SUBUNIT"/>
    <property type="match status" value="1"/>
</dbReference>
<dbReference type="InterPro" id="IPR008699">
    <property type="entry name" value="NDUFB8"/>
</dbReference>
<name>A0A8C6BUR6_MONMO</name>
<organism evidence="2 3">
    <name type="scientific">Monodon monoceros</name>
    <name type="common">Narwhal</name>
    <name type="synonym">Ceratodon monodon</name>
    <dbReference type="NCBI Taxonomy" id="40151"/>
    <lineage>
        <taxon>Eukaryota</taxon>
        <taxon>Metazoa</taxon>
        <taxon>Chordata</taxon>
        <taxon>Craniata</taxon>
        <taxon>Vertebrata</taxon>
        <taxon>Euteleostomi</taxon>
        <taxon>Mammalia</taxon>
        <taxon>Eutheria</taxon>
        <taxon>Laurasiatheria</taxon>
        <taxon>Artiodactyla</taxon>
        <taxon>Whippomorpha</taxon>
        <taxon>Cetacea</taxon>
        <taxon>Odontoceti</taxon>
        <taxon>Monodontidae</taxon>
        <taxon>Monodon</taxon>
    </lineage>
</organism>
<evidence type="ECO:0000313" key="3">
    <source>
        <dbReference type="Proteomes" id="UP000694561"/>
    </source>
</evidence>
<dbReference type="Proteomes" id="UP000694561">
    <property type="component" value="Unplaced"/>
</dbReference>
<reference evidence="2" key="1">
    <citation type="submission" date="2025-08" db="UniProtKB">
        <authorList>
            <consortium name="Ensembl"/>
        </authorList>
    </citation>
    <scope>IDENTIFICATION</scope>
</reference>
<sequence length="181" mass="20327">SLVAASRGYCSLWCAGFSLRCLLLLRTQTASHIIKDMLPGPYPKTSEEWASTAKKYNMRVEDYEPWLMMAWGMVRDPWCVWDHPDLRLNQVTGTWTCTSGTVCTCPPCLLLGISCVSSSSASWPSCGSCFGWRRITPPTSPCVEPKQHPYTNLHLEGVHDPTKEPALVVYYEIWGGFVHPK</sequence>
<evidence type="ECO:0000313" key="2">
    <source>
        <dbReference type="Ensembl" id="ENSMMNP00015021929.1"/>
    </source>
</evidence>
<feature type="chain" id="PRO_5034275774" evidence="1">
    <location>
        <begin position="31"/>
        <end position="181"/>
    </location>
</feature>
<accession>A0A8C6BUR6</accession>
<proteinExistence type="predicted"/>
<dbReference type="Pfam" id="PF05821">
    <property type="entry name" value="NDUF_B8"/>
    <property type="match status" value="2"/>
</dbReference>